<dbReference type="RefSeq" id="WP_125083409.1">
    <property type="nucleotide sequence ID" value="NZ_CP034248.1"/>
</dbReference>
<keyword evidence="2" id="KW-1185">Reference proteome</keyword>
<dbReference type="OrthoDB" id="2610621at2"/>
<evidence type="ECO:0000313" key="2">
    <source>
        <dbReference type="Proteomes" id="UP000273145"/>
    </source>
</evidence>
<dbReference type="KEGG" id="plen:EIM92_15485"/>
<organism evidence="1 2">
    <name type="scientific">Paenibacillus lentus</name>
    <dbReference type="NCBI Taxonomy" id="1338368"/>
    <lineage>
        <taxon>Bacteria</taxon>
        <taxon>Bacillati</taxon>
        <taxon>Bacillota</taxon>
        <taxon>Bacilli</taxon>
        <taxon>Bacillales</taxon>
        <taxon>Paenibacillaceae</taxon>
        <taxon>Paenibacillus</taxon>
    </lineage>
</organism>
<protein>
    <submittedName>
        <fullName evidence="1">Uncharacterized protein</fullName>
    </submittedName>
</protein>
<dbReference type="AlphaFoldDB" id="A0A3S8RWV4"/>
<accession>A0A3S8RWV4</accession>
<dbReference type="EMBL" id="CP034248">
    <property type="protein sequence ID" value="AZK47382.1"/>
    <property type="molecule type" value="Genomic_DNA"/>
</dbReference>
<dbReference type="InterPro" id="IPR027417">
    <property type="entry name" value="P-loop_NTPase"/>
</dbReference>
<evidence type="ECO:0000313" key="1">
    <source>
        <dbReference type="EMBL" id="AZK47382.1"/>
    </source>
</evidence>
<dbReference type="Gene3D" id="3.40.50.300">
    <property type="entry name" value="P-loop containing nucleotide triphosphate hydrolases"/>
    <property type="match status" value="1"/>
</dbReference>
<reference evidence="1 2" key="1">
    <citation type="submission" date="2018-11" db="EMBL/GenBank/DDBJ databases">
        <title>Genome sequencing of Paenibacillus lentus DSM25539(T).</title>
        <authorList>
            <person name="Kook J.-K."/>
            <person name="Park S.-N."/>
            <person name="Lim Y.K."/>
        </authorList>
    </citation>
    <scope>NUCLEOTIDE SEQUENCE [LARGE SCALE GENOMIC DNA]</scope>
    <source>
        <strain evidence="1 2">DSM 25539</strain>
    </source>
</reference>
<name>A0A3S8RWV4_9BACL</name>
<dbReference type="Proteomes" id="UP000273145">
    <property type="component" value="Chromosome"/>
</dbReference>
<sequence>MERWIFTGAVDKRDLLLYICKVLASSGRKVLLIDATDKGKYRYVIGGIVKESEMSEFNGFDVARFGRNLKEDQIENYDYCIYDMDFVSPKNGQIWSMTKQIIWVTSYDRYEIAESIEFFSQLFRTWPKLQGMRVHYVFMRTMDSYVDEQYVMSMMAQLPIDWVSTEVRIPLDEVNIAVQTENEHSQTLHMNRITRAYKRAIMDLILLLAGWELRTVKIAYRKAERRKA</sequence>
<proteinExistence type="predicted"/>
<gene>
    <name evidence="1" type="ORF">EIM92_15485</name>
</gene>